<accession>A0AAQ3QHG4</accession>
<name>A0AAQ3QHG4_9LILI</name>
<dbReference type="AlphaFoldDB" id="A0AAQ3QHG4"/>
<protein>
    <submittedName>
        <fullName evidence="1">Uncharacterized protein</fullName>
    </submittedName>
</protein>
<keyword evidence="2" id="KW-1185">Reference proteome</keyword>
<gene>
    <name evidence="1" type="ORF">Cni_G18201</name>
</gene>
<evidence type="ECO:0000313" key="1">
    <source>
        <dbReference type="EMBL" id="WOL09448.1"/>
    </source>
</evidence>
<reference evidence="1 2" key="1">
    <citation type="submission" date="2023-10" db="EMBL/GenBank/DDBJ databases">
        <title>Chromosome-scale genome assembly provides insights into flower coloration mechanisms of Canna indica.</title>
        <authorList>
            <person name="Li C."/>
        </authorList>
    </citation>
    <scope>NUCLEOTIDE SEQUENCE [LARGE SCALE GENOMIC DNA]</scope>
    <source>
        <tissue evidence="1">Flower</tissue>
    </source>
</reference>
<proteinExistence type="predicted"/>
<dbReference type="EMBL" id="CP136894">
    <property type="protein sequence ID" value="WOL09448.1"/>
    <property type="molecule type" value="Genomic_DNA"/>
</dbReference>
<evidence type="ECO:0000313" key="2">
    <source>
        <dbReference type="Proteomes" id="UP001327560"/>
    </source>
</evidence>
<sequence>MAPLRIATAPPDGESAIVALTRLARVQEAEQGRVQDSPYEVGGGCGGGRVLGLRRRPVLYLPAEHDKILMLPRNLSDLHVLINIWCFVLLLSFGS</sequence>
<dbReference type="Proteomes" id="UP001327560">
    <property type="component" value="Chromosome 5"/>
</dbReference>
<organism evidence="1 2">
    <name type="scientific">Canna indica</name>
    <name type="common">Indian-shot</name>
    <dbReference type="NCBI Taxonomy" id="4628"/>
    <lineage>
        <taxon>Eukaryota</taxon>
        <taxon>Viridiplantae</taxon>
        <taxon>Streptophyta</taxon>
        <taxon>Embryophyta</taxon>
        <taxon>Tracheophyta</taxon>
        <taxon>Spermatophyta</taxon>
        <taxon>Magnoliopsida</taxon>
        <taxon>Liliopsida</taxon>
        <taxon>Zingiberales</taxon>
        <taxon>Cannaceae</taxon>
        <taxon>Canna</taxon>
    </lineage>
</organism>